<dbReference type="GO" id="GO:0005998">
    <property type="term" value="P:xylulose catabolic process"/>
    <property type="evidence" value="ECO:0007669"/>
    <property type="project" value="UniProtKB-UniRule"/>
</dbReference>
<dbReference type="PANTHER" id="PTHR43095">
    <property type="entry name" value="SUGAR KINASE"/>
    <property type="match status" value="1"/>
</dbReference>
<evidence type="ECO:0000313" key="13">
    <source>
        <dbReference type="EMBL" id="OJF97403.1"/>
    </source>
</evidence>
<dbReference type="SUPFAM" id="SSF53067">
    <property type="entry name" value="Actin-like ATPase domain"/>
    <property type="match status" value="2"/>
</dbReference>
<dbReference type="GO" id="GO:0005524">
    <property type="term" value="F:ATP binding"/>
    <property type="evidence" value="ECO:0007669"/>
    <property type="project" value="UniProtKB-UniRule"/>
</dbReference>
<dbReference type="EC" id="2.7.1.17" evidence="8 10"/>
<proteinExistence type="inferred from homology"/>
<dbReference type="InterPro" id="IPR000577">
    <property type="entry name" value="Carb_kinase_FGGY"/>
</dbReference>
<feature type="domain" description="Carbohydrate kinase FGGY C-terminal" evidence="12">
    <location>
        <begin position="255"/>
        <end position="438"/>
    </location>
</feature>
<evidence type="ECO:0000256" key="8">
    <source>
        <dbReference type="HAMAP-Rule" id="MF_02220"/>
    </source>
</evidence>
<dbReference type="PROSITE" id="PS00933">
    <property type="entry name" value="FGGY_KINASES_1"/>
    <property type="match status" value="1"/>
</dbReference>
<feature type="active site" description="Proton acceptor" evidence="8">
    <location>
        <position position="237"/>
    </location>
</feature>
<dbReference type="GO" id="GO:0042732">
    <property type="term" value="P:D-xylose metabolic process"/>
    <property type="evidence" value="ECO:0007669"/>
    <property type="project" value="UniProtKB-KW"/>
</dbReference>
<dbReference type="NCBIfam" id="TIGR01312">
    <property type="entry name" value="XylB"/>
    <property type="match status" value="1"/>
</dbReference>
<feature type="domain" description="Carbohydrate kinase FGGY N-terminal" evidence="11">
    <location>
        <begin position="1"/>
        <end position="244"/>
    </location>
</feature>
<accession>A0A657LSN4</accession>
<dbReference type="HAMAP" id="MF_02220">
    <property type="entry name" value="XylB"/>
    <property type="match status" value="1"/>
</dbReference>
<evidence type="ECO:0000256" key="5">
    <source>
        <dbReference type="ARBA" id="ARBA00022777"/>
    </source>
</evidence>
<dbReference type="Pfam" id="PF00370">
    <property type="entry name" value="FGGY_N"/>
    <property type="match status" value="1"/>
</dbReference>
<gene>
    <name evidence="8 10" type="primary">xylB</name>
    <name evidence="13" type="ORF">AX760_16910</name>
</gene>
<dbReference type="InterPro" id="IPR018485">
    <property type="entry name" value="FGGY_C"/>
</dbReference>
<dbReference type="CDD" id="cd07808">
    <property type="entry name" value="ASKHA_NBD_FGGY_EcXK-like"/>
    <property type="match status" value="1"/>
</dbReference>
<sequence>MYLGIDLGTSGVKSILIDDDQTIVGEQSSRPLEISRPHRCWSEQDPDLWWNAVCESLDGLAAHHGPALASVRGIGLSGQMYGATVLDASDKPLRPAILWNDTRTEKQCADLEVRAPDVRRIAGRKPTPGVTATKLAWLRDNEPHVFDQVAHVLLPKDYIRLMLSGDKASDMADSSGTMWMDVAARTWSDTLLDATDMRRSQMPTLYEGTEATGLLRGQLADRWGIKRRPVIAAGGGDNACGACGTGVIHDGEGTLSLGTSGVLFVAMNNARPSPDHAIETLCHSVPGVWHQMSVILSATSCVNWLARLVKRPAADLVAELGTVLQAPSSVVFVPFLDGCWSPRNNAEIRGALIGLQHSSGDEELTRAVLQGVAFALLECADAFRTTGTSIDTLLAIGGGSRSDVWLSMISTCFGVELRVPEASELGAAFGAARLGMIASTGADVSDVLTPPKINRTISPVRDLARAYSDAYRTWLSVIPEVRRVSLAVRAGTA</sequence>
<keyword evidence="7 8" id="KW-0119">Carbohydrate metabolism</keyword>
<evidence type="ECO:0000259" key="11">
    <source>
        <dbReference type="Pfam" id="PF00370"/>
    </source>
</evidence>
<evidence type="ECO:0000256" key="9">
    <source>
        <dbReference type="RuleBase" id="RU003733"/>
    </source>
</evidence>
<evidence type="ECO:0000313" key="14">
    <source>
        <dbReference type="Proteomes" id="UP000182661"/>
    </source>
</evidence>
<dbReference type="Gene3D" id="3.30.420.40">
    <property type="match status" value="2"/>
</dbReference>
<dbReference type="AlphaFoldDB" id="A0A657LSN4"/>
<dbReference type="PANTHER" id="PTHR43095:SF6">
    <property type="entry name" value="XYLULOSE KINASE"/>
    <property type="match status" value="1"/>
</dbReference>
<evidence type="ECO:0000256" key="2">
    <source>
        <dbReference type="ARBA" id="ARBA00022629"/>
    </source>
</evidence>
<dbReference type="OrthoDB" id="9805576at2"/>
<dbReference type="InterPro" id="IPR050406">
    <property type="entry name" value="FGGY_Carb_Kinase"/>
</dbReference>
<keyword evidence="6 8" id="KW-0067">ATP-binding</keyword>
<keyword evidence="3 8" id="KW-0808">Transferase</keyword>
<dbReference type="GO" id="GO:0004856">
    <property type="term" value="F:D-xylulokinase activity"/>
    <property type="evidence" value="ECO:0007669"/>
    <property type="project" value="UniProtKB-UniRule"/>
</dbReference>
<keyword evidence="4 8" id="KW-0547">Nucleotide-binding</keyword>
<comment type="caution">
    <text evidence="13">The sequence shown here is derived from an EMBL/GenBank/DDBJ whole genome shotgun (WGS) entry which is preliminary data.</text>
</comment>
<dbReference type="PROSITE" id="PS00445">
    <property type="entry name" value="FGGY_KINASES_2"/>
    <property type="match status" value="1"/>
</dbReference>
<dbReference type="InterPro" id="IPR018484">
    <property type="entry name" value="FGGY_N"/>
</dbReference>
<feature type="site" description="Important for activity" evidence="8">
    <location>
        <position position="6"/>
    </location>
</feature>
<dbReference type="InterPro" id="IPR043129">
    <property type="entry name" value="ATPase_NBD"/>
</dbReference>
<evidence type="ECO:0000256" key="1">
    <source>
        <dbReference type="ARBA" id="ARBA00009156"/>
    </source>
</evidence>
<dbReference type="InterPro" id="IPR006000">
    <property type="entry name" value="Xylulokinase"/>
</dbReference>
<comment type="similarity">
    <text evidence="1 8 9">Belongs to the FGGY kinase family.</text>
</comment>
<evidence type="ECO:0000256" key="6">
    <source>
        <dbReference type="ARBA" id="ARBA00022840"/>
    </source>
</evidence>
<evidence type="ECO:0000259" key="12">
    <source>
        <dbReference type="Pfam" id="PF02782"/>
    </source>
</evidence>
<comment type="catalytic activity">
    <reaction evidence="8 10">
        <text>D-xylulose + ATP = D-xylulose 5-phosphate + ADP + H(+)</text>
        <dbReference type="Rhea" id="RHEA:10964"/>
        <dbReference type="ChEBI" id="CHEBI:15378"/>
        <dbReference type="ChEBI" id="CHEBI:17140"/>
        <dbReference type="ChEBI" id="CHEBI:30616"/>
        <dbReference type="ChEBI" id="CHEBI:57737"/>
        <dbReference type="ChEBI" id="CHEBI:456216"/>
        <dbReference type="EC" id="2.7.1.17"/>
    </reaction>
</comment>
<name>A0A657LSN4_9HYPH</name>
<evidence type="ECO:0000256" key="4">
    <source>
        <dbReference type="ARBA" id="ARBA00022741"/>
    </source>
</evidence>
<dbReference type="PIRSF" id="PIRSF000538">
    <property type="entry name" value="GlpK"/>
    <property type="match status" value="1"/>
</dbReference>
<dbReference type="Pfam" id="PF02782">
    <property type="entry name" value="FGGY_C"/>
    <property type="match status" value="1"/>
</dbReference>
<keyword evidence="5 8" id="KW-0418">Kinase</keyword>
<dbReference type="EMBL" id="LSRP01000083">
    <property type="protein sequence ID" value="OJF97403.1"/>
    <property type="molecule type" value="Genomic_DNA"/>
</dbReference>
<evidence type="ECO:0000256" key="3">
    <source>
        <dbReference type="ARBA" id="ARBA00022679"/>
    </source>
</evidence>
<organism evidence="13 14">
    <name type="scientific">Pararhizobium antarcticum</name>
    <dbReference type="NCBI Taxonomy" id="1798805"/>
    <lineage>
        <taxon>Bacteria</taxon>
        <taxon>Pseudomonadati</taxon>
        <taxon>Pseudomonadota</taxon>
        <taxon>Alphaproteobacteria</taxon>
        <taxon>Hyphomicrobiales</taxon>
        <taxon>Rhizobiaceae</taxon>
        <taxon>Rhizobium/Agrobacterium group</taxon>
        <taxon>Pararhizobium</taxon>
    </lineage>
</organism>
<keyword evidence="14" id="KW-1185">Reference proteome</keyword>
<reference evidence="13 14" key="1">
    <citation type="submission" date="2016-02" db="EMBL/GenBank/DDBJ databases">
        <title>Genome sequencing of a beta-galactosidase producing bacteria Rhizobium sp. 59.</title>
        <authorList>
            <person name="Wang D."/>
            <person name="Kot W."/>
            <person name="Qin Y."/>
            <person name="Hansen L."/>
            <person name="Naqvi K."/>
            <person name="Rensing C."/>
        </authorList>
    </citation>
    <scope>NUCLEOTIDE SEQUENCE [LARGE SCALE GENOMIC DNA]</scope>
    <source>
        <strain evidence="13 14">59</strain>
    </source>
</reference>
<keyword evidence="2 8" id="KW-0859">Xylose metabolism</keyword>
<dbReference type="RefSeq" id="WP_071833016.1">
    <property type="nucleotide sequence ID" value="NZ_LSRP01000083.1"/>
</dbReference>
<dbReference type="Proteomes" id="UP000182661">
    <property type="component" value="Unassembled WGS sequence"/>
</dbReference>
<comment type="function">
    <text evidence="8">Catalyzes the phosphorylation of D-xylulose to D-xylulose 5-phosphate.</text>
</comment>
<dbReference type="InterPro" id="IPR018483">
    <property type="entry name" value="Carb_kinase_FGGY_CS"/>
</dbReference>
<protein>
    <recommendedName>
        <fullName evidence="8 10">Xylulose kinase</fullName>
        <shortName evidence="8 10">Xylulokinase</shortName>
        <ecNumber evidence="8 10">2.7.1.17</ecNumber>
    </recommendedName>
</protein>
<comment type="caution">
    <text evidence="8">Lacks conserved residue(s) required for the propagation of feature annotation.</text>
</comment>
<evidence type="ECO:0000256" key="10">
    <source>
        <dbReference type="RuleBase" id="RU364073"/>
    </source>
</evidence>
<evidence type="ECO:0000256" key="7">
    <source>
        <dbReference type="ARBA" id="ARBA00023277"/>
    </source>
</evidence>